<feature type="region of interest" description="Disordered" evidence="11">
    <location>
        <begin position="652"/>
        <end position="681"/>
    </location>
</feature>
<feature type="compositionally biased region" description="Polar residues" evidence="11">
    <location>
        <begin position="186"/>
        <end position="197"/>
    </location>
</feature>
<dbReference type="GO" id="GO:0000785">
    <property type="term" value="C:chromatin"/>
    <property type="evidence" value="ECO:0007669"/>
    <property type="project" value="TreeGrafter"/>
</dbReference>
<reference evidence="14" key="1">
    <citation type="journal article" date="2013" name="Genetics">
        <title>The draft genome and transcriptome of Panagrellus redivivus are shaped by the harsh demands of a free-living lifestyle.</title>
        <authorList>
            <person name="Srinivasan J."/>
            <person name="Dillman A.R."/>
            <person name="Macchietto M.G."/>
            <person name="Heikkinen L."/>
            <person name="Lakso M."/>
            <person name="Fracchia K.M."/>
            <person name="Antoshechkin I."/>
            <person name="Mortazavi A."/>
            <person name="Wong G."/>
            <person name="Sternberg P.W."/>
        </authorList>
    </citation>
    <scope>NUCLEOTIDE SEQUENCE [LARGE SCALE GENOMIC DNA]</scope>
    <source>
        <strain evidence="14">MT8872</strain>
    </source>
</reference>
<proteinExistence type="inferred from homology"/>
<protein>
    <recommendedName>
        <fullName evidence="2 10">Histone acetyltransferase</fullName>
        <ecNumber evidence="2 10">2.3.1.48</ecNumber>
    </recommendedName>
</protein>
<dbReference type="GO" id="GO:0003712">
    <property type="term" value="F:transcription coregulator activity"/>
    <property type="evidence" value="ECO:0007669"/>
    <property type="project" value="TreeGrafter"/>
</dbReference>
<evidence type="ECO:0000256" key="4">
    <source>
        <dbReference type="ARBA" id="ARBA00022723"/>
    </source>
</evidence>
<feature type="domain" description="MYST-type HAT" evidence="13">
    <location>
        <begin position="1150"/>
        <end position="1441"/>
    </location>
</feature>
<feature type="compositionally biased region" description="Low complexity" evidence="11">
    <location>
        <begin position="11"/>
        <end position="27"/>
    </location>
</feature>
<dbReference type="GO" id="GO:0004402">
    <property type="term" value="F:histone acetyltransferase activity"/>
    <property type="evidence" value="ECO:0007669"/>
    <property type="project" value="InterPro"/>
</dbReference>
<dbReference type="InterPro" id="IPR002717">
    <property type="entry name" value="HAT_MYST-type"/>
</dbReference>
<comment type="catalytic activity">
    <reaction evidence="10">
        <text>L-lysyl-[protein] + acetyl-CoA = N(6)-acetyl-L-lysyl-[protein] + CoA + H(+)</text>
        <dbReference type="Rhea" id="RHEA:45948"/>
        <dbReference type="Rhea" id="RHEA-COMP:9752"/>
        <dbReference type="Rhea" id="RHEA-COMP:10731"/>
        <dbReference type="ChEBI" id="CHEBI:15378"/>
        <dbReference type="ChEBI" id="CHEBI:29969"/>
        <dbReference type="ChEBI" id="CHEBI:57287"/>
        <dbReference type="ChEBI" id="CHEBI:57288"/>
        <dbReference type="ChEBI" id="CHEBI:61930"/>
        <dbReference type="EC" id="2.3.1.48"/>
    </reaction>
</comment>
<comment type="subcellular location">
    <subcellularLocation>
        <location evidence="10">Nucleus</location>
    </subcellularLocation>
</comment>
<feature type="region of interest" description="Disordered" evidence="11">
    <location>
        <begin position="544"/>
        <end position="602"/>
    </location>
</feature>
<feature type="compositionally biased region" description="Acidic residues" evidence="11">
    <location>
        <begin position="1511"/>
        <end position="1586"/>
    </location>
</feature>
<organism evidence="14 15">
    <name type="scientific">Panagrellus redivivus</name>
    <name type="common">Microworm</name>
    <dbReference type="NCBI Taxonomy" id="6233"/>
    <lineage>
        <taxon>Eukaryota</taxon>
        <taxon>Metazoa</taxon>
        <taxon>Ecdysozoa</taxon>
        <taxon>Nematoda</taxon>
        <taxon>Chromadorea</taxon>
        <taxon>Rhabditida</taxon>
        <taxon>Tylenchina</taxon>
        <taxon>Panagrolaimomorpha</taxon>
        <taxon>Panagrolaimoidea</taxon>
        <taxon>Panagrolaimidae</taxon>
        <taxon>Panagrellus</taxon>
    </lineage>
</organism>
<dbReference type="SMART" id="SM00249">
    <property type="entry name" value="PHD"/>
    <property type="match status" value="2"/>
</dbReference>
<feature type="compositionally biased region" description="Polar residues" evidence="11">
    <location>
        <begin position="670"/>
        <end position="681"/>
    </location>
</feature>
<dbReference type="GO" id="GO:0008270">
    <property type="term" value="F:zinc ion binding"/>
    <property type="evidence" value="ECO:0007669"/>
    <property type="project" value="UniProtKB-KW"/>
</dbReference>
<accession>A0A7E4VQJ3</accession>
<dbReference type="WBParaSite" id="Pan_g23474.t1">
    <property type="protein sequence ID" value="Pan_g23474.t1"/>
    <property type="gene ID" value="Pan_g23474"/>
</dbReference>
<dbReference type="Proteomes" id="UP000492821">
    <property type="component" value="Unassembled WGS sequence"/>
</dbReference>
<feature type="region of interest" description="Disordered" evidence="11">
    <location>
        <begin position="623"/>
        <end position="642"/>
    </location>
</feature>
<sequence length="1621" mass="180965">MFSNLSSLFATQPSPTSTPPQSGKPPSILDRLRRWTGSSTRQKYATNMTSKTIKKSKKKTTTIATRPIVENEPLHEATSTNGGKTRVPVDSDAVALRLRRHGAPTAVSNGPKKANDSAKTAPSNAKSQPRTRAGKNSASILVKIEVPETPEPEATTSAQIAARKNVTVRRRPPPRNSSKKPAKPSTVETEPNSSSENVAPVVESSPERQRSASFEDEAPSSPITSRLRNRQKPVLPSTDAVSLKVEPVVEAVSPKTSKKNRQNADEESVKVLSSSSEDEAPRSPMIRRLRHRPQKTGLTVIIPKKREAVIETSESPKSRPQKPGTSPLKRVIIETDSSSESEPTERAPSVSPERILLSSSEDEVEVPSSPITKRLRSRPQQASSSNGIEDVAPDKPEPIAEAVTPRSPKTRRQKAALTTELPPLRRKPIPKPSDADTDNDSVVILETSDIESPKRPTTSKRASRKSTSKKRILSLSSMDDTIVDIEIDVPSKSPKTTTPPPSDALEEAPSSPITHRTRSHVSEVTFVANVDVDVNNDETVQPEATLLITEPDLPQTPAKRQPTKRSKPTLPAAAPVTPPKSPKKSTSQKHPPTPQTSSIDALNQLSSSSVAVEVVSDVPDTNLLQKSPIRQQIPSTPPQAKTKAIFSPARHLRQRNNEHSPGKNGAYASSAGNSPTRRQQPAVSLFKTAYNGRRLNIARFAASSPIPCSSTDPVPDEFFDDVYDDDYYDEPVASTSAEWYQSMQNRPSRELVFDVAISSQRSSPRKKDAGILQSSNVSPRRRTSPQKAVTFNIPIAVDQPDEIMPSDNEPTNNAPPKPIVVIPFDKLCKPENIKLVPKFKKQFGSKVMAYRNAPKRIRRVFTRPYHWNMQLQPEPQLRRRDSKPEPCPLCFTDMRNLQVLKCSECEKKFHFECLGYRRHPERDDWCCADCIRCVTCEEYIDDPYNVQCDICNDAYHGHCKPEGSAPSVAPFDHWICMECATRVEVLVNTVPEAEEEPPDAVEREKVVPNAIKVPGSEDLVRIDRVDELINPKVVISSHWDPSIDEKACQWTNLCDLSMLLLHCRKANTKTANGSPKTPPNRPKAQRHNGKRAKKSSTPVDRLETTPTFPAIDPEFIESQQLAFSKELSPTPSITSALKAGTSIQEAYKKCYDKILSQLPFNKKITCYIWFNLDVIAPVLAKEYRPFGDYAPLMMICQKCYLPFDTIDKMQLHMNVCPCYHPPGKEVYRDEIPAPQGEKRVLSVFEVVGPQNMEYGENLCKLASFFITSKAAVDESYNFHYYVLTEFDKELGFVPVGYFSKALRPEFNDNLSCILVFPQYRGRGYGKFLIDVSYEMSVRDRRWGSPEEPLSGDGLLLYRSYWRGIVFEHFRKHRFDDGISLMELRNKTHIHMDDLTKTLIFENMVAFDKDDNPRYNCAKAWCSDLRMIRRLKFDPTLLWWEPHFDPTAPDHRDYYQCESSDDVCYESTTISTVSEDGDSDAEYYREHYSIYGGDDEMDVDAENEGNANGAEDANEDAGEAVVADEDEDDVDGYAGDAEDEEAEQSAQDDDAEADVEPDGEDEEVDDVHAEDEDIDCVADVAESEVVDESNTNAEDGTNQDSECPIDSGASILQGRTRPRRRR</sequence>
<dbReference type="PANTHER" id="PTHR10615">
    <property type="entry name" value="HISTONE ACETYLTRANSFERASE"/>
    <property type="match status" value="1"/>
</dbReference>
<keyword evidence="14" id="KW-1185">Reference proteome</keyword>
<dbReference type="SUPFAM" id="SSF57903">
    <property type="entry name" value="FYVE/PHD zinc finger"/>
    <property type="match status" value="2"/>
</dbReference>
<dbReference type="Gene3D" id="3.40.630.30">
    <property type="match status" value="1"/>
</dbReference>
<evidence type="ECO:0000256" key="8">
    <source>
        <dbReference type="PIRSR" id="PIRSR602717-51"/>
    </source>
</evidence>
<dbReference type="Gene3D" id="1.10.10.10">
    <property type="entry name" value="Winged helix-like DNA-binding domain superfamily/Winged helix DNA-binding domain"/>
    <property type="match status" value="1"/>
</dbReference>
<feature type="compositionally biased region" description="Basic residues" evidence="11">
    <location>
        <begin position="457"/>
        <end position="472"/>
    </location>
</feature>
<feature type="region of interest" description="Disordered" evidence="11">
    <location>
        <begin position="1490"/>
        <end position="1621"/>
    </location>
</feature>
<dbReference type="Gene3D" id="3.30.40.10">
    <property type="entry name" value="Zinc/RING finger domain, C3HC4 (zinc finger)"/>
    <property type="match status" value="1"/>
</dbReference>
<dbReference type="EC" id="2.3.1.48" evidence="2 10"/>
<dbReference type="Pfam" id="PF01853">
    <property type="entry name" value="MOZ_SAS"/>
    <property type="match status" value="1"/>
</dbReference>
<keyword evidence="3" id="KW-0808">Transferase</keyword>
<feature type="region of interest" description="Disordered" evidence="11">
    <location>
        <begin position="759"/>
        <end position="786"/>
    </location>
</feature>
<dbReference type="GO" id="GO:0005634">
    <property type="term" value="C:nucleus"/>
    <property type="evidence" value="ECO:0007669"/>
    <property type="project" value="UniProtKB-SubCell"/>
</dbReference>
<keyword evidence="6" id="KW-0862">Zinc</keyword>
<feature type="compositionally biased region" description="Polar residues" evidence="11">
    <location>
        <begin position="117"/>
        <end position="139"/>
    </location>
</feature>
<reference evidence="15" key="2">
    <citation type="submission" date="2020-10" db="UniProtKB">
        <authorList>
            <consortium name="WormBaseParasite"/>
        </authorList>
    </citation>
    <scope>IDENTIFICATION</scope>
</reference>
<name>A0A7E4VQJ3_PANRE</name>
<evidence type="ECO:0000256" key="2">
    <source>
        <dbReference type="ARBA" id="ARBA00013184"/>
    </source>
</evidence>
<dbReference type="CDD" id="cd15489">
    <property type="entry name" value="PHD_SF"/>
    <property type="match status" value="1"/>
</dbReference>
<evidence type="ECO:0000259" key="12">
    <source>
        <dbReference type="PROSITE" id="PS50016"/>
    </source>
</evidence>
<feature type="compositionally biased region" description="Polar residues" evidence="11">
    <location>
        <begin position="36"/>
        <end position="48"/>
    </location>
</feature>
<feature type="compositionally biased region" description="Basic residues" evidence="11">
    <location>
        <begin position="166"/>
        <end position="182"/>
    </location>
</feature>
<evidence type="ECO:0000256" key="3">
    <source>
        <dbReference type="ARBA" id="ARBA00022679"/>
    </source>
</evidence>
<keyword evidence="4" id="KW-0479">Metal-binding</keyword>
<feature type="region of interest" description="Disordered" evidence="11">
    <location>
        <begin position="1068"/>
        <end position="1103"/>
    </location>
</feature>
<evidence type="ECO:0000256" key="1">
    <source>
        <dbReference type="ARBA" id="ARBA00010107"/>
    </source>
</evidence>
<evidence type="ECO:0000256" key="5">
    <source>
        <dbReference type="ARBA" id="ARBA00022771"/>
    </source>
</evidence>
<dbReference type="InterPro" id="IPR016181">
    <property type="entry name" value="Acyl_CoA_acyltransferase"/>
</dbReference>
<evidence type="ECO:0000256" key="9">
    <source>
        <dbReference type="PROSITE-ProRule" id="PRU00146"/>
    </source>
</evidence>
<dbReference type="GO" id="GO:0006357">
    <property type="term" value="P:regulation of transcription by RNA polymerase II"/>
    <property type="evidence" value="ECO:0007669"/>
    <property type="project" value="TreeGrafter"/>
</dbReference>
<evidence type="ECO:0000313" key="15">
    <source>
        <dbReference type="WBParaSite" id="Pan_g23474.t1"/>
    </source>
</evidence>
<evidence type="ECO:0000256" key="7">
    <source>
        <dbReference type="ARBA" id="ARBA00022990"/>
    </source>
</evidence>
<evidence type="ECO:0000259" key="13">
    <source>
        <dbReference type="PROSITE" id="PS51726"/>
    </source>
</evidence>
<keyword evidence="10" id="KW-0539">Nucleus</keyword>
<feature type="compositionally biased region" description="Basic residues" evidence="11">
    <location>
        <begin position="1083"/>
        <end position="1094"/>
    </location>
</feature>
<dbReference type="InterPro" id="IPR019787">
    <property type="entry name" value="Znf_PHD-finger"/>
</dbReference>
<comment type="similarity">
    <text evidence="1 10">Belongs to the MYST (SAS/MOZ) family.</text>
</comment>
<feature type="compositionally biased region" description="Basic and acidic residues" evidence="11">
    <location>
        <begin position="304"/>
        <end position="317"/>
    </location>
</feature>
<feature type="compositionally biased region" description="Polar residues" evidence="11">
    <location>
        <begin position="623"/>
        <end position="634"/>
    </location>
</feature>
<feature type="region of interest" description="Disordered" evidence="11">
    <location>
        <begin position="1"/>
        <end position="520"/>
    </location>
</feature>
<feature type="domain" description="PHD-type" evidence="12">
    <location>
        <begin position="930"/>
        <end position="982"/>
    </location>
</feature>
<dbReference type="InterPro" id="IPR050603">
    <property type="entry name" value="MYST_HAT"/>
</dbReference>
<dbReference type="InterPro" id="IPR036388">
    <property type="entry name" value="WH-like_DNA-bd_sf"/>
</dbReference>
<feature type="compositionally biased region" description="Polar residues" evidence="11">
    <location>
        <begin position="1"/>
        <end position="10"/>
    </location>
</feature>
<feature type="domain" description="PHD-type" evidence="12">
    <location>
        <begin position="884"/>
        <end position="933"/>
    </location>
</feature>
<dbReference type="InterPro" id="IPR001965">
    <property type="entry name" value="Znf_PHD"/>
</dbReference>
<keyword evidence="5 9" id="KW-0863">Zinc-finger</keyword>
<feature type="compositionally biased region" description="Basic residues" evidence="11">
    <location>
        <begin position="285"/>
        <end position="294"/>
    </location>
</feature>
<feature type="compositionally biased region" description="Polar residues" evidence="11">
    <location>
        <begin position="1589"/>
        <end position="1600"/>
    </location>
</feature>
<dbReference type="GO" id="GO:0003682">
    <property type="term" value="F:chromatin binding"/>
    <property type="evidence" value="ECO:0007669"/>
    <property type="project" value="TreeGrafter"/>
</dbReference>
<evidence type="ECO:0000256" key="11">
    <source>
        <dbReference type="SAM" id="MobiDB-lite"/>
    </source>
</evidence>
<feature type="compositionally biased region" description="Polar residues" evidence="11">
    <location>
        <begin position="378"/>
        <end position="387"/>
    </location>
</feature>
<feature type="compositionally biased region" description="Acidic residues" evidence="11">
    <location>
        <begin position="1492"/>
        <end position="1502"/>
    </location>
</feature>
<feature type="active site" description="Proton donor/acceptor" evidence="8">
    <location>
        <position position="1346"/>
    </location>
</feature>
<evidence type="ECO:0000256" key="10">
    <source>
        <dbReference type="RuleBase" id="RU361211"/>
    </source>
</evidence>
<dbReference type="InterPro" id="IPR011011">
    <property type="entry name" value="Znf_FYVE_PHD"/>
</dbReference>
<evidence type="ECO:0000313" key="14">
    <source>
        <dbReference type="Proteomes" id="UP000492821"/>
    </source>
</evidence>
<dbReference type="PROSITE" id="PS50016">
    <property type="entry name" value="ZF_PHD_2"/>
    <property type="match status" value="2"/>
</dbReference>
<evidence type="ECO:0000256" key="6">
    <source>
        <dbReference type="ARBA" id="ARBA00022833"/>
    </source>
</evidence>
<dbReference type="PROSITE" id="PS51726">
    <property type="entry name" value="MYST_HAT"/>
    <property type="match status" value="1"/>
</dbReference>
<keyword evidence="7" id="KW-0007">Acetylation</keyword>
<dbReference type="PANTHER" id="PTHR10615:SF161">
    <property type="entry name" value="HISTONE ACETYLTRANSFERASE KAT7"/>
    <property type="match status" value="1"/>
</dbReference>
<dbReference type="InterPro" id="IPR013083">
    <property type="entry name" value="Znf_RING/FYVE/PHD"/>
</dbReference>
<dbReference type="SUPFAM" id="SSF55729">
    <property type="entry name" value="Acyl-CoA N-acyltransferases (Nat)"/>
    <property type="match status" value="1"/>
</dbReference>